<keyword evidence="6" id="KW-0662">Pyridine nucleotide biosynthesis</keyword>
<evidence type="ECO:0000256" key="7">
    <source>
        <dbReference type="ARBA" id="ARBA00022676"/>
    </source>
</evidence>
<keyword evidence="17" id="KW-1185">Reference proteome</keyword>
<dbReference type="InterPro" id="IPR027277">
    <property type="entry name" value="NadC/ModD"/>
</dbReference>
<evidence type="ECO:0000256" key="11">
    <source>
        <dbReference type="ARBA" id="ARBA00069173"/>
    </source>
</evidence>
<dbReference type="Proteomes" id="UP000199514">
    <property type="component" value="Unassembled WGS sequence"/>
</dbReference>
<dbReference type="EC" id="2.4.2.19" evidence="5"/>
<dbReference type="Pfam" id="PF02749">
    <property type="entry name" value="QRPTase_N"/>
    <property type="match status" value="1"/>
</dbReference>
<dbReference type="GO" id="GO:0005737">
    <property type="term" value="C:cytoplasm"/>
    <property type="evidence" value="ECO:0007669"/>
    <property type="project" value="TreeGrafter"/>
</dbReference>
<evidence type="ECO:0000256" key="8">
    <source>
        <dbReference type="ARBA" id="ARBA00022679"/>
    </source>
</evidence>
<dbReference type="NCBIfam" id="TIGR00078">
    <property type="entry name" value="nadC"/>
    <property type="match status" value="1"/>
</dbReference>
<comment type="function">
    <text evidence="1">Involved in the catabolism of quinolinic acid (QA).</text>
</comment>
<evidence type="ECO:0000256" key="6">
    <source>
        <dbReference type="ARBA" id="ARBA00022642"/>
    </source>
</evidence>
<dbReference type="AlphaFoldDB" id="A0A1I1FSL2"/>
<feature type="binding site" evidence="13">
    <location>
        <position position="204"/>
    </location>
    <ligand>
        <name>substrate</name>
    </ligand>
</feature>
<evidence type="ECO:0000256" key="12">
    <source>
        <dbReference type="PIRNR" id="PIRNR006250"/>
    </source>
</evidence>
<keyword evidence="7 12" id="KW-0328">Glycosyltransferase</keyword>
<dbReference type="SUPFAM" id="SSF51690">
    <property type="entry name" value="Nicotinate/Quinolinate PRTase C-terminal domain-like"/>
    <property type="match status" value="1"/>
</dbReference>
<proteinExistence type="inferred from homology"/>
<dbReference type="RefSeq" id="WP_091508757.1">
    <property type="nucleotide sequence ID" value="NZ_FOLE01000002.1"/>
</dbReference>
<feature type="binding site" evidence="13">
    <location>
        <begin position="249"/>
        <end position="251"/>
    </location>
    <ligand>
        <name>substrate</name>
    </ligand>
</feature>
<dbReference type="InterPro" id="IPR002638">
    <property type="entry name" value="Quinolinate_PRibosylTrfase_C"/>
</dbReference>
<comment type="subunit">
    <text evidence="4">Hexamer formed by 3 homodimers.</text>
</comment>
<feature type="binding site" evidence="13">
    <location>
        <begin position="270"/>
        <end position="272"/>
    </location>
    <ligand>
        <name>substrate</name>
    </ligand>
</feature>
<feature type="domain" description="Quinolinate phosphoribosyl transferase C-terminal" evidence="14">
    <location>
        <begin position="116"/>
        <end position="285"/>
    </location>
</feature>
<gene>
    <name evidence="16" type="ORF">SAMN05421780_102304</name>
</gene>
<dbReference type="Pfam" id="PF01729">
    <property type="entry name" value="QRPTase_C"/>
    <property type="match status" value="1"/>
</dbReference>
<feature type="binding site" evidence="13">
    <location>
        <position position="104"/>
    </location>
    <ligand>
        <name>substrate</name>
    </ligand>
</feature>
<dbReference type="InterPro" id="IPR037128">
    <property type="entry name" value="Quinolinate_PRibosylTase_N_sf"/>
</dbReference>
<protein>
    <recommendedName>
        <fullName evidence="11">Probable nicotinate-nucleotide pyrophosphorylase [carboxylating]</fullName>
        <ecNumber evidence="5">2.4.2.19</ecNumber>
    </recommendedName>
    <alternativeName>
        <fullName evidence="9">Quinolinate phosphoribosyltransferase [decarboxylating]</fullName>
    </alternativeName>
</protein>
<dbReference type="GO" id="GO:0034213">
    <property type="term" value="P:quinolinate catabolic process"/>
    <property type="evidence" value="ECO:0007669"/>
    <property type="project" value="TreeGrafter"/>
</dbReference>
<keyword evidence="8 12" id="KW-0808">Transferase</keyword>
<feature type="binding site" evidence="13">
    <location>
        <begin position="137"/>
        <end position="139"/>
    </location>
    <ligand>
        <name>substrate</name>
    </ligand>
</feature>
<evidence type="ECO:0000256" key="5">
    <source>
        <dbReference type="ARBA" id="ARBA00011944"/>
    </source>
</evidence>
<dbReference type="GO" id="GO:0009435">
    <property type="term" value="P:NAD+ biosynthetic process"/>
    <property type="evidence" value="ECO:0007669"/>
    <property type="project" value="UniProtKB-UniPathway"/>
</dbReference>
<evidence type="ECO:0000256" key="2">
    <source>
        <dbReference type="ARBA" id="ARBA00004893"/>
    </source>
</evidence>
<dbReference type="InterPro" id="IPR036068">
    <property type="entry name" value="Nicotinate_pribotase-like_C"/>
</dbReference>
<dbReference type="PANTHER" id="PTHR32179:SF3">
    <property type="entry name" value="NICOTINATE-NUCLEOTIDE PYROPHOSPHORYLASE [CARBOXYLATING]"/>
    <property type="match status" value="1"/>
</dbReference>
<dbReference type="Gene3D" id="3.90.1170.20">
    <property type="entry name" value="Quinolinate phosphoribosyl transferase, N-terminal domain"/>
    <property type="match status" value="1"/>
</dbReference>
<dbReference type="InterPro" id="IPR013785">
    <property type="entry name" value="Aldolase_TIM"/>
</dbReference>
<dbReference type="OrthoDB" id="9782546at2"/>
<dbReference type="EMBL" id="FOLE01000002">
    <property type="protein sequence ID" value="SFC02285.1"/>
    <property type="molecule type" value="Genomic_DNA"/>
</dbReference>
<evidence type="ECO:0000256" key="3">
    <source>
        <dbReference type="ARBA" id="ARBA00009400"/>
    </source>
</evidence>
<feature type="binding site" evidence="13">
    <location>
        <position position="161"/>
    </location>
    <ligand>
        <name>substrate</name>
    </ligand>
</feature>
<feature type="binding site" evidence="13">
    <location>
        <position position="226"/>
    </location>
    <ligand>
        <name>substrate</name>
    </ligand>
</feature>
<dbReference type="InterPro" id="IPR004393">
    <property type="entry name" value="NadC"/>
</dbReference>
<name>A0A1I1FSL2_9BACT</name>
<feature type="domain" description="Quinolinate phosphoribosyl transferase N-terminal" evidence="15">
    <location>
        <begin position="31"/>
        <end position="114"/>
    </location>
</feature>
<dbReference type="Gene3D" id="3.20.20.70">
    <property type="entry name" value="Aldolase class I"/>
    <property type="match status" value="1"/>
</dbReference>
<evidence type="ECO:0000256" key="13">
    <source>
        <dbReference type="PIRSR" id="PIRSR006250-1"/>
    </source>
</evidence>
<accession>A0A1I1FSL2</accession>
<dbReference type="GO" id="GO:0004514">
    <property type="term" value="F:nicotinate-nucleotide diphosphorylase (carboxylating) activity"/>
    <property type="evidence" value="ECO:0007669"/>
    <property type="project" value="UniProtKB-EC"/>
</dbReference>
<dbReference type="PIRSF" id="PIRSF006250">
    <property type="entry name" value="NadC_ModD"/>
    <property type="match status" value="1"/>
</dbReference>
<dbReference type="UniPathway" id="UPA00253">
    <property type="reaction ID" value="UER00331"/>
</dbReference>
<comment type="similarity">
    <text evidence="3 12">Belongs to the NadC/ModD family.</text>
</comment>
<sequence>MKNYPFYITEESLNFFITNALAEDIGEGDHSTLASVPADAQNQAKLIVKADGVLAGVEMALRVFAAVDKDLKVEVLLQDGAAVKYGDIAFVVRGKAQSILSAERLVLNCMQRMSGIATYTHRLTQLIDGTSAKLLDTRKTTPNFRIAEKWAVLIGGGCNHRFGLFDMVMLKDNHIDYAGGITQAVKATQAYLEKLGKPLAIEVETRNLEEVKEALQVGGVARIMLDNMSPELMAQAVQIIDHQCETEASGGITEQTIRMVAQTGVDFISVGALTHSAGSLDMSLKAF</sequence>
<reference evidence="16 17" key="1">
    <citation type="submission" date="2016-10" db="EMBL/GenBank/DDBJ databases">
        <authorList>
            <person name="de Groot N.N."/>
        </authorList>
    </citation>
    <scope>NUCLEOTIDE SEQUENCE [LARGE SCALE GENOMIC DNA]</scope>
    <source>
        <strain evidence="16 17">DSM 6793</strain>
    </source>
</reference>
<comment type="pathway">
    <text evidence="2">Cofactor biosynthesis; NAD(+) biosynthesis; nicotinate D-ribonucleotide from quinolinate: step 1/1.</text>
</comment>
<dbReference type="PANTHER" id="PTHR32179">
    <property type="entry name" value="NICOTINATE-NUCLEOTIDE PYROPHOSPHORYLASE [CARBOXYLATING]"/>
    <property type="match status" value="1"/>
</dbReference>
<dbReference type="FunFam" id="3.90.1170.20:FF:000001">
    <property type="entry name" value="Nicotinate-nucleotide diphosphorylase (Carboxylating)"/>
    <property type="match status" value="1"/>
</dbReference>
<evidence type="ECO:0000256" key="9">
    <source>
        <dbReference type="ARBA" id="ARBA00033102"/>
    </source>
</evidence>
<evidence type="ECO:0000256" key="4">
    <source>
        <dbReference type="ARBA" id="ARBA00011218"/>
    </source>
</evidence>
<dbReference type="SUPFAM" id="SSF54675">
    <property type="entry name" value="Nicotinate/Quinolinate PRTase N-terminal domain-like"/>
    <property type="match status" value="1"/>
</dbReference>
<evidence type="ECO:0000256" key="1">
    <source>
        <dbReference type="ARBA" id="ARBA00003237"/>
    </source>
</evidence>
<organism evidence="16 17">
    <name type="scientific">Flexibacter flexilis DSM 6793</name>
    <dbReference type="NCBI Taxonomy" id="927664"/>
    <lineage>
        <taxon>Bacteria</taxon>
        <taxon>Pseudomonadati</taxon>
        <taxon>Bacteroidota</taxon>
        <taxon>Cytophagia</taxon>
        <taxon>Cytophagales</taxon>
        <taxon>Flexibacteraceae</taxon>
        <taxon>Flexibacter</taxon>
    </lineage>
</organism>
<dbReference type="InterPro" id="IPR022412">
    <property type="entry name" value="Quinolinate_PRibosylTrfase_N"/>
</dbReference>
<comment type="catalytic activity">
    <reaction evidence="10">
        <text>nicotinate beta-D-ribonucleotide + CO2 + diphosphate = quinolinate + 5-phospho-alpha-D-ribose 1-diphosphate + 2 H(+)</text>
        <dbReference type="Rhea" id="RHEA:12733"/>
        <dbReference type="ChEBI" id="CHEBI:15378"/>
        <dbReference type="ChEBI" id="CHEBI:16526"/>
        <dbReference type="ChEBI" id="CHEBI:29959"/>
        <dbReference type="ChEBI" id="CHEBI:33019"/>
        <dbReference type="ChEBI" id="CHEBI:57502"/>
        <dbReference type="ChEBI" id="CHEBI:58017"/>
        <dbReference type="EC" id="2.4.2.19"/>
    </reaction>
</comment>
<dbReference type="STRING" id="927664.SAMN05421780_102304"/>
<feature type="binding site" evidence="13">
    <location>
        <position position="171"/>
    </location>
    <ligand>
        <name>substrate</name>
    </ligand>
</feature>
<evidence type="ECO:0000259" key="15">
    <source>
        <dbReference type="Pfam" id="PF02749"/>
    </source>
</evidence>
<dbReference type="FunFam" id="3.20.20.70:FF:000030">
    <property type="entry name" value="Nicotinate-nucleotide pyrophosphorylase, carboxylating"/>
    <property type="match status" value="1"/>
</dbReference>
<dbReference type="CDD" id="cd01572">
    <property type="entry name" value="QPRTase"/>
    <property type="match status" value="1"/>
</dbReference>
<evidence type="ECO:0000259" key="14">
    <source>
        <dbReference type="Pfam" id="PF01729"/>
    </source>
</evidence>
<evidence type="ECO:0000256" key="10">
    <source>
        <dbReference type="ARBA" id="ARBA00047445"/>
    </source>
</evidence>
<evidence type="ECO:0000313" key="17">
    <source>
        <dbReference type="Proteomes" id="UP000199514"/>
    </source>
</evidence>
<evidence type="ECO:0000313" key="16">
    <source>
        <dbReference type="EMBL" id="SFC02285.1"/>
    </source>
</evidence>